<dbReference type="InterPro" id="IPR044794">
    <property type="entry name" value="APRL5/7"/>
</dbReference>
<feature type="transmembrane region" description="Helical" evidence="1">
    <location>
        <begin position="202"/>
        <end position="223"/>
    </location>
</feature>
<evidence type="ECO:0000256" key="1">
    <source>
        <dbReference type="SAM" id="Phobius"/>
    </source>
</evidence>
<dbReference type="PANTHER" id="PTHR47126:SF3">
    <property type="entry name" value="5'-ADENYLYLSULFATE REDUCTASE-LIKE 5"/>
    <property type="match status" value="1"/>
</dbReference>
<reference evidence="4" key="1">
    <citation type="submission" date="2015-04" db="UniProtKB">
        <authorList>
            <consortium name="EnsemblPlants"/>
        </authorList>
    </citation>
    <scope>IDENTIFICATION</scope>
</reference>
<dbReference type="PANTHER" id="PTHR47126">
    <property type="entry name" value="5'-ADENYLYLSULFATE REDUCTASE-LIKE 7"/>
    <property type="match status" value="1"/>
</dbReference>
<dbReference type="Pfam" id="PF00085">
    <property type="entry name" value="Thioredoxin"/>
    <property type="match status" value="1"/>
</dbReference>
<feature type="transmembrane region" description="Helical" evidence="1">
    <location>
        <begin position="433"/>
        <end position="453"/>
    </location>
</feature>
<keyword evidence="1" id="KW-0812">Transmembrane</keyword>
<accession>A0A0E0D8J5</accession>
<dbReference type="Pfam" id="PF20705">
    <property type="entry name" value="DUF6821"/>
    <property type="match status" value="1"/>
</dbReference>
<dbReference type="EnsemblPlants" id="OMERI03G35230.2">
    <property type="protein sequence ID" value="OMERI03G35230.2"/>
    <property type="gene ID" value="OMERI03G35230"/>
</dbReference>
<feature type="signal peptide" evidence="2">
    <location>
        <begin position="1"/>
        <end position="21"/>
    </location>
</feature>
<dbReference type="Gramene" id="OMERI03G35230.2">
    <property type="protein sequence ID" value="OMERI03G35230.2"/>
    <property type="gene ID" value="OMERI03G35230"/>
</dbReference>
<name>A0A0E0D8J5_9ORYZ</name>
<dbReference type="AlphaFoldDB" id="A0A0E0D8J5"/>
<evidence type="ECO:0000256" key="2">
    <source>
        <dbReference type="SAM" id="SignalP"/>
    </source>
</evidence>
<dbReference type="InterPro" id="IPR049224">
    <property type="entry name" value="DUF6821"/>
</dbReference>
<feature type="domain" description="Thioredoxin" evidence="3">
    <location>
        <begin position="52"/>
        <end position="165"/>
    </location>
</feature>
<evidence type="ECO:0000259" key="3">
    <source>
        <dbReference type="PROSITE" id="PS51352"/>
    </source>
</evidence>
<dbReference type="CDD" id="cd02999">
    <property type="entry name" value="PDI_a_ERp44_like"/>
    <property type="match status" value="1"/>
</dbReference>
<dbReference type="SUPFAM" id="SSF52833">
    <property type="entry name" value="Thioredoxin-like"/>
    <property type="match status" value="1"/>
</dbReference>
<dbReference type="Gene3D" id="3.40.30.10">
    <property type="entry name" value="Glutaredoxin"/>
    <property type="match status" value="1"/>
</dbReference>
<keyword evidence="1" id="KW-0472">Membrane</keyword>
<evidence type="ECO:0000313" key="5">
    <source>
        <dbReference type="Proteomes" id="UP000008021"/>
    </source>
</evidence>
<protein>
    <recommendedName>
        <fullName evidence="3">Thioredoxin domain-containing protein</fullName>
    </recommendedName>
</protein>
<sequence>MTRCAVVAAVAAVLLVAGAAAAGGGEEQEEAPSTCARRGPGFVDALASRCPCIRIEPSPPVEVRGEAIDKELNLRRRGVTYSVLFYAAWCPFSSKFRPIFEALSTMFPQIYHFTVEESSAMPSLFSRYGVRGFPAILLVNETTMVRYRGPKDLSFLVDFYKETTGFDPIAYFDVDHQDSTGDFRPVTPGDRSLRKIVKDEPFVLLAVLFLILKVAAHFVPIAVSHLKTFLVVRVRNLNLGIRRGSSQLLERALNVLDVKRLCSKLRLSNKTRDLRKGASNARAWASSGTASMDAISLDEWELLPDNKSSYFMEEFTSDHGTVGDDETKNPFLPIHVSEEVYVGDPVIKFKDIDVVKIESYREEFVPKVTEIFDAEEEAEMIKSPVSAEEVDVDDDDEVMAMVAPDQCVEEEEGAQKDKEHSGFSVGKLRVNGVGALCSFGVAAATLCIFLLGGRQQQLHKTQNQKTPFQMYADNERIQQVVQQASRLNQAVSTVMGGSSTRASISFGGYYDGF</sequence>
<dbReference type="InterPro" id="IPR036249">
    <property type="entry name" value="Thioredoxin-like_sf"/>
</dbReference>
<keyword evidence="2" id="KW-0732">Signal</keyword>
<proteinExistence type="predicted"/>
<dbReference type="PROSITE" id="PS51352">
    <property type="entry name" value="THIOREDOXIN_2"/>
    <property type="match status" value="1"/>
</dbReference>
<keyword evidence="1" id="KW-1133">Transmembrane helix</keyword>
<evidence type="ECO:0000313" key="4">
    <source>
        <dbReference type="EnsemblPlants" id="OMERI03G35230.2"/>
    </source>
</evidence>
<dbReference type="Proteomes" id="UP000008021">
    <property type="component" value="Chromosome 3"/>
</dbReference>
<feature type="chain" id="PRO_5002356593" description="Thioredoxin domain-containing protein" evidence="2">
    <location>
        <begin position="22"/>
        <end position="513"/>
    </location>
</feature>
<dbReference type="InterPro" id="IPR013766">
    <property type="entry name" value="Thioredoxin_domain"/>
</dbReference>
<dbReference type="HOGENOM" id="CLU_028501_0_0_1"/>
<reference evidence="4" key="2">
    <citation type="submission" date="2018-05" db="EMBL/GenBank/DDBJ databases">
        <title>OmerRS3 (Oryza meridionalis Reference Sequence Version 3).</title>
        <authorList>
            <person name="Zhang J."/>
            <person name="Kudrna D."/>
            <person name="Lee S."/>
            <person name="Talag J."/>
            <person name="Welchert J."/>
            <person name="Wing R.A."/>
        </authorList>
    </citation>
    <scope>NUCLEOTIDE SEQUENCE [LARGE SCALE GENOMIC DNA]</scope>
    <source>
        <strain evidence="4">cv. OR44</strain>
    </source>
</reference>
<organism evidence="4">
    <name type="scientific">Oryza meridionalis</name>
    <dbReference type="NCBI Taxonomy" id="40149"/>
    <lineage>
        <taxon>Eukaryota</taxon>
        <taxon>Viridiplantae</taxon>
        <taxon>Streptophyta</taxon>
        <taxon>Embryophyta</taxon>
        <taxon>Tracheophyta</taxon>
        <taxon>Spermatophyta</taxon>
        <taxon>Magnoliopsida</taxon>
        <taxon>Liliopsida</taxon>
        <taxon>Poales</taxon>
        <taxon>Poaceae</taxon>
        <taxon>BOP clade</taxon>
        <taxon>Oryzoideae</taxon>
        <taxon>Oryzeae</taxon>
        <taxon>Oryzinae</taxon>
        <taxon>Oryza</taxon>
    </lineage>
</organism>
<keyword evidence="5" id="KW-1185">Reference proteome</keyword>